<dbReference type="Proteomes" id="UP000482634">
    <property type="component" value="Unassembled WGS sequence"/>
</dbReference>
<evidence type="ECO:0000313" key="2">
    <source>
        <dbReference type="EMBL" id="NER65442.1"/>
    </source>
</evidence>
<keyword evidence="1" id="KW-0732">Signal</keyword>
<feature type="signal peptide" evidence="1">
    <location>
        <begin position="1"/>
        <end position="20"/>
    </location>
</feature>
<feature type="chain" id="PRO_5025612353" evidence="1">
    <location>
        <begin position="21"/>
        <end position="90"/>
    </location>
</feature>
<protein>
    <submittedName>
        <fullName evidence="2">TolC family protein</fullName>
    </submittedName>
</protein>
<comment type="caution">
    <text evidence="2">The sequence shown here is derived from an EMBL/GenBank/DDBJ whole genome shotgun (WGS) entry which is preliminary data.</text>
</comment>
<dbReference type="PROSITE" id="PS51257">
    <property type="entry name" value="PROKAR_LIPOPROTEIN"/>
    <property type="match status" value="1"/>
</dbReference>
<dbReference type="AlphaFoldDB" id="A0A6B3NPZ0"/>
<dbReference type="EMBL" id="JAAHBU010000273">
    <property type="protein sequence ID" value="NER65442.1"/>
    <property type="molecule type" value="Genomic_DNA"/>
</dbReference>
<sequence>MNHLKLWAPSLLVLALAACAVGPDYQAPHTAAAHLAAADAQQAKAAFDRSRFDAIWWRQFDDPIPGPVGEPVAGRHRELRVAFARLKAAR</sequence>
<dbReference type="Gene3D" id="1.20.1600.10">
    <property type="entry name" value="Outer membrane efflux proteins (OEP)"/>
    <property type="match status" value="1"/>
</dbReference>
<evidence type="ECO:0000256" key="1">
    <source>
        <dbReference type="SAM" id="SignalP"/>
    </source>
</evidence>
<evidence type="ECO:0000313" key="3">
    <source>
        <dbReference type="Proteomes" id="UP000482634"/>
    </source>
</evidence>
<reference evidence="2 3" key="1">
    <citation type="submission" date="2020-02" db="EMBL/GenBank/DDBJ databases">
        <title>Broccoli isolated Pseudomonas sp.</title>
        <authorList>
            <person name="Fujikawa T."/>
            <person name="Sawada H."/>
        </authorList>
    </citation>
    <scope>NUCLEOTIDE SEQUENCE [LARGE SCALE GENOMIC DNA]</scope>
    <source>
        <strain evidence="2 3">MAFF212427</strain>
    </source>
</reference>
<keyword evidence="3" id="KW-1185">Reference proteome</keyword>
<proteinExistence type="predicted"/>
<feature type="non-terminal residue" evidence="2">
    <location>
        <position position="90"/>
    </location>
</feature>
<name>A0A6B3NPZ0_9PSED</name>
<organism evidence="2 3">
    <name type="scientific">Pseudomonas brassicae</name>
    <dbReference type="NCBI Taxonomy" id="2708063"/>
    <lineage>
        <taxon>Bacteria</taxon>
        <taxon>Pseudomonadati</taxon>
        <taxon>Pseudomonadota</taxon>
        <taxon>Gammaproteobacteria</taxon>
        <taxon>Pseudomonadales</taxon>
        <taxon>Pseudomonadaceae</taxon>
        <taxon>Pseudomonas</taxon>
    </lineage>
</organism>
<accession>A0A6B3NPZ0</accession>
<dbReference type="SUPFAM" id="SSF56954">
    <property type="entry name" value="Outer membrane efflux proteins (OEP)"/>
    <property type="match status" value="1"/>
</dbReference>
<gene>
    <name evidence="2" type="ORF">G3436_18195</name>
</gene>